<dbReference type="Gene3D" id="3.40.50.2300">
    <property type="match status" value="1"/>
</dbReference>
<dbReference type="Gene3D" id="1.10.1240.30">
    <property type="entry name" value="KaiA/RbsU domain"/>
    <property type="match status" value="1"/>
</dbReference>
<feature type="domain" description="KaiA N-terminal" evidence="3">
    <location>
        <begin position="1"/>
        <end position="171"/>
    </location>
</feature>
<evidence type="ECO:0000256" key="1">
    <source>
        <dbReference type="ARBA" id="ARBA00023108"/>
    </source>
</evidence>
<dbReference type="InterPro" id="IPR011006">
    <property type="entry name" value="CheY-like_superfamily"/>
</dbReference>
<dbReference type="Pfam" id="PF21714">
    <property type="entry name" value="KaiA_N"/>
    <property type="match status" value="1"/>
</dbReference>
<gene>
    <name evidence="5" type="ORF">ACFVKH_14545</name>
</gene>
<protein>
    <recommendedName>
        <fullName evidence="2">Circadian clock oscillator protein KaiA</fullName>
    </recommendedName>
</protein>
<dbReference type="PROSITE" id="PS51430">
    <property type="entry name" value="KAIA_N"/>
    <property type="match status" value="1"/>
</dbReference>
<dbReference type="SMART" id="SM01247">
    <property type="entry name" value="KaiA"/>
    <property type="match status" value="1"/>
</dbReference>
<dbReference type="InterPro" id="IPR011648">
    <property type="entry name" value="Circadian_clock_KaiA"/>
</dbReference>
<dbReference type="SUPFAM" id="SSF52172">
    <property type="entry name" value="CheY-like"/>
    <property type="match status" value="1"/>
</dbReference>
<evidence type="ECO:0000313" key="6">
    <source>
        <dbReference type="Proteomes" id="UP001600165"/>
    </source>
</evidence>
<proteinExistence type="predicted"/>
<evidence type="ECO:0000256" key="2">
    <source>
        <dbReference type="ARBA" id="ARBA00034852"/>
    </source>
</evidence>
<name>A0ABW6IH15_9CYAN</name>
<organism evidence="5 6">
    <name type="scientific">Almyronema epifaneia S1</name>
    <dbReference type="NCBI Taxonomy" id="2991925"/>
    <lineage>
        <taxon>Bacteria</taxon>
        <taxon>Bacillati</taxon>
        <taxon>Cyanobacteriota</taxon>
        <taxon>Cyanophyceae</taxon>
        <taxon>Nodosilineales</taxon>
        <taxon>Nodosilineaceae</taxon>
        <taxon>Almyronema</taxon>
        <taxon>Almyronema epifaneia</taxon>
    </lineage>
</organism>
<dbReference type="EMBL" id="JBHZOL010000087">
    <property type="protein sequence ID" value="MFE4107508.1"/>
    <property type="molecule type" value="Genomic_DNA"/>
</dbReference>
<evidence type="ECO:0000259" key="3">
    <source>
        <dbReference type="PROSITE" id="PS51430"/>
    </source>
</evidence>
<evidence type="ECO:0000259" key="4">
    <source>
        <dbReference type="PROSITE" id="PS51431"/>
    </source>
</evidence>
<dbReference type="Proteomes" id="UP001600165">
    <property type="component" value="Unassembled WGS sequence"/>
</dbReference>
<dbReference type="InterPro" id="IPR017944">
    <property type="entry name" value="KaiA/RbsU_helical_domain_sf"/>
</dbReference>
<dbReference type="Pfam" id="PF07688">
    <property type="entry name" value="KaiA"/>
    <property type="match status" value="1"/>
</dbReference>
<comment type="caution">
    <text evidence="5">The sequence shown here is derived from an EMBL/GenBank/DDBJ whole genome shotgun (WGS) entry which is preliminary data.</text>
</comment>
<dbReference type="InterPro" id="IPR020856">
    <property type="entry name" value="Circadian_clock_protein_KaiA_C"/>
</dbReference>
<reference evidence="5 6" key="1">
    <citation type="submission" date="2024-10" db="EMBL/GenBank/DDBJ databases">
        <authorList>
            <person name="Ratan Roy A."/>
            <person name="Morales Sandoval P.H."/>
            <person name="De Los Santos Villalobos S."/>
            <person name="Chakraborty S."/>
            <person name="Mukherjee J."/>
        </authorList>
    </citation>
    <scope>NUCLEOTIDE SEQUENCE [LARGE SCALE GENOMIC DNA]</scope>
    <source>
        <strain evidence="5 6">S1</strain>
    </source>
</reference>
<evidence type="ECO:0000313" key="5">
    <source>
        <dbReference type="EMBL" id="MFE4107508.1"/>
    </source>
</evidence>
<accession>A0ABW6IH15</accession>
<dbReference type="SUPFAM" id="SSF101215">
    <property type="entry name" value="KaiA/RbsU domain"/>
    <property type="match status" value="1"/>
</dbReference>
<keyword evidence="6" id="KW-1185">Reference proteome</keyword>
<sequence>MPSQFLVGIFAPAPELAETLRQNLSQDSYVLKQVPDEATLLSWATTHHHQIDCLILQRSVNIEQLLEQLEAQKALLPIILIDDPASPAPAAENTAALDEQLVSSSLQAVVTYLHQENLSDLEDCIHQAIDRFLTLSIGDRDTNSPPAVADSSLSVLTTKQQMLAKKLKERLGYLGVYYKRNAQNFFRNMTRAERQELLEKLSNDYRRIILSYFSKDATLNQKIDDYVNVAFFADIPVSQIVEIHMDLMDEFSKQLQIEGRSEEILLDYRLTLIDVIAHLCEMYRRSIPREL</sequence>
<dbReference type="RefSeq" id="WP_377966286.1">
    <property type="nucleotide sequence ID" value="NZ_JBHZOL010000087.1"/>
</dbReference>
<keyword evidence="1" id="KW-0090">Biological rhythms</keyword>
<feature type="domain" description="KaiA C-terminal" evidence="4">
    <location>
        <begin position="181"/>
        <end position="289"/>
    </location>
</feature>
<dbReference type="InterPro" id="IPR020844">
    <property type="entry name" value="Circadian_clock_KaiA_N"/>
</dbReference>
<dbReference type="PROSITE" id="PS51431">
    <property type="entry name" value="KAIA_C"/>
    <property type="match status" value="1"/>
</dbReference>